<reference evidence="3" key="1">
    <citation type="journal article" date="2022" name="Front. Genet.">
        <title>Chromosome-Scale Assembly of the Dendrobium nobile Genome Provides Insights Into the Molecular Mechanism of the Biosynthesis of the Medicinal Active Ingredient of Dendrobium.</title>
        <authorList>
            <person name="Xu Q."/>
            <person name="Niu S.-C."/>
            <person name="Li K.-L."/>
            <person name="Zheng P.-J."/>
            <person name="Zhang X.-J."/>
            <person name="Jia Y."/>
            <person name="Liu Y."/>
            <person name="Niu Y.-X."/>
            <person name="Yu L.-H."/>
            <person name="Chen D.-F."/>
            <person name="Zhang G.-Q."/>
        </authorList>
    </citation>
    <scope>NUCLEOTIDE SEQUENCE</scope>
    <source>
        <tissue evidence="3">Leaf</tissue>
    </source>
</reference>
<dbReference type="SMR" id="A0A8T3C905"/>
<sequence length="519" mass="56561">MASCWSLLPLFFFFFFFFSLCFHEREAVAVQGGQFGKGSIEFAGVELREHSTFTEIVTAAPLRSGDSGATFFFPSSLPSGFFALGSHAQAHTSNSSPPRALIARDTCASLASPTDFTLLFSTNSSAFFWQPIPPPGYAAAGHLVTSSPQKPPLSSIRCLRSDLLESCDSEAPIWSAKSDSSFTVHLSDSFGTIVAGKKPPLICINKSLLTVAAMPNLTQITALIKTYSPWINFHPKEPYLPSSVSWFFNNGALLYTNSSPNSPARIDPPAGTNDGAYWLDLPTDPASQNTVKAGNLPSADAYIHIKPTLGGTATDIVFWLFYPFNGPARAKVEFFDIALGRIGEHVGDWEHVTQRFSNFDGEMKQMYFSEHSSGKWVDPKELEYTPDGGRRPAAYATLHGHAFYPKAGLVLLGEMENDGIGIMDETAEGGAVMDAAANSVVVSAEYLGVEEPAWLQYMREWGPKVSYDVDKELEKVMRFLPGEMKRAVGDLVSRLPKEVLGEEGPTGPKEKASWNGDES</sequence>
<proteinExistence type="predicted"/>
<organism evidence="3 4">
    <name type="scientific">Dendrobium nobile</name>
    <name type="common">Orchid</name>
    <dbReference type="NCBI Taxonomy" id="94219"/>
    <lineage>
        <taxon>Eukaryota</taxon>
        <taxon>Viridiplantae</taxon>
        <taxon>Streptophyta</taxon>
        <taxon>Embryophyta</taxon>
        <taxon>Tracheophyta</taxon>
        <taxon>Spermatophyta</taxon>
        <taxon>Magnoliopsida</taxon>
        <taxon>Liliopsida</taxon>
        <taxon>Asparagales</taxon>
        <taxon>Orchidaceae</taxon>
        <taxon>Epidendroideae</taxon>
        <taxon>Malaxideae</taxon>
        <taxon>Dendrobiinae</taxon>
        <taxon>Dendrobium</taxon>
    </lineage>
</organism>
<name>A0A8T3C905_DENNO</name>
<dbReference type="AlphaFoldDB" id="A0A8T3C905"/>
<evidence type="ECO:0000313" key="3">
    <source>
        <dbReference type="EMBL" id="KAI0527456.1"/>
    </source>
</evidence>
<evidence type="ECO:0000256" key="2">
    <source>
        <dbReference type="SAM" id="SignalP"/>
    </source>
</evidence>
<dbReference type="InterPro" id="IPR009291">
    <property type="entry name" value="Vps62"/>
</dbReference>
<accession>A0A8T3C905</accession>
<dbReference type="Proteomes" id="UP000829196">
    <property type="component" value="Unassembled WGS sequence"/>
</dbReference>
<evidence type="ECO:0000256" key="1">
    <source>
        <dbReference type="SAM" id="MobiDB-lite"/>
    </source>
</evidence>
<dbReference type="EMBL" id="JAGYWB010000003">
    <property type="protein sequence ID" value="KAI0527456.1"/>
    <property type="molecule type" value="Genomic_DNA"/>
</dbReference>
<dbReference type="OrthoDB" id="188042at2759"/>
<protein>
    <recommendedName>
        <fullName evidence="5">Vacuolar protein sorting-associated protein 62</fullName>
    </recommendedName>
</protein>
<dbReference type="Pfam" id="PF06101">
    <property type="entry name" value="Vps62"/>
    <property type="match status" value="1"/>
</dbReference>
<keyword evidence="2" id="KW-0732">Signal</keyword>
<evidence type="ECO:0000313" key="4">
    <source>
        <dbReference type="Proteomes" id="UP000829196"/>
    </source>
</evidence>
<evidence type="ECO:0008006" key="5">
    <source>
        <dbReference type="Google" id="ProtNLM"/>
    </source>
</evidence>
<feature type="region of interest" description="Disordered" evidence="1">
    <location>
        <begin position="497"/>
        <end position="519"/>
    </location>
</feature>
<feature type="chain" id="PRO_5035837549" description="Vacuolar protein sorting-associated protein 62" evidence="2">
    <location>
        <begin position="24"/>
        <end position="519"/>
    </location>
</feature>
<dbReference type="PANTHER" id="PTHR48152:SF3">
    <property type="entry name" value="DUF946 FAMILY PROTEIN (DUF946)"/>
    <property type="match status" value="1"/>
</dbReference>
<feature type="signal peptide" evidence="2">
    <location>
        <begin position="1"/>
        <end position="23"/>
    </location>
</feature>
<dbReference type="PANTHER" id="PTHR48152">
    <property type="entry name" value="F1C9.34 PROTEIN"/>
    <property type="match status" value="1"/>
</dbReference>
<gene>
    <name evidence="3" type="ORF">KFK09_003057</name>
</gene>
<keyword evidence="4" id="KW-1185">Reference proteome</keyword>
<comment type="caution">
    <text evidence="3">The sequence shown here is derived from an EMBL/GenBank/DDBJ whole genome shotgun (WGS) entry which is preliminary data.</text>
</comment>